<gene>
    <name evidence="11" type="primary">COX16</name>
</gene>
<dbReference type="GeneID" id="112927223"/>
<evidence type="ECO:0000256" key="8">
    <source>
        <dbReference type="ARBA" id="ARBA00023136"/>
    </source>
</evidence>
<evidence type="ECO:0000256" key="2">
    <source>
        <dbReference type="ARBA" id="ARBA00008370"/>
    </source>
</evidence>
<keyword evidence="5" id="KW-0999">Mitochondrion inner membrane</keyword>
<organism evidence="10 11">
    <name type="scientific">Vulpes vulpes</name>
    <name type="common">Red fox</name>
    <dbReference type="NCBI Taxonomy" id="9627"/>
    <lineage>
        <taxon>Eukaryota</taxon>
        <taxon>Metazoa</taxon>
        <taxon>Chordata</taxon>
        <taxon>Craniata</taxon>
        <taxon>Vertebrata</taxon>
        <taxon>Euteleostomi</taxon>
        <taxon>Mammalia</taxon>
        <taxon>Eutheria</taxon>
        <taxon>Laurasiatheria</taxon>
        <taxon>Carnivora</taxon>
        <taxon>Caniformia</taxon>
        <taxon>Canidae</taxon>
        <taxon>Vulpes</taxon>
    </lineage>
</organism>
<evidence type="ECO:0000256" key="1">
    <source>
        <dbReference type="ARBA" id="ARBA00004434"/>
    </source>
</evidence>
<proteinExistence type="inferred from homology"/>
<keyword evidence="4" id="KW-0812">Transmembrane</keyword>
<reference key="1">
    <citation type="submission" date="2019-01" db="UniProtKB">
        <authorList>
            <consortium name="RefSeq"/>
        </authorList>
    </citation>
    <scope>IDENTIFICATION</scope>
</reference>
<evidence type="ECO:0000256" key="4">
    <source>
        <dbReference type="ARBA" id="ARBA00022692"/>
    </source>
</evidence>
<accession>A0A3Q7TSM0</accession>
<dbReference type="GO" id="GO:0005743">
    <property type="term" value="C:mitochondrial inner membrane"/>
    <property type="evidence" value="ECO:0007669"/>
    <property type="project" value="UniProtKB-SubCell"/>
</dbReference>
<dbReference type="PANTHER" id="PTHR17130:SF14">
    <property type="entry name" value="CYTOCHROME C OXIDASE ASSEMBLY PROTEIN COX16 HOMOLOG, MITOCHONDRIAL"/>
    <property type="match status" value="1"/>
</dbReference>
<reference evidence="11" key="2">
    <citation type="submission" date="2025-08" db="UniProtKB">
        <authorList>
            <consortium name="RefSeq"/>
        </authorList>
    </citation>
    <scope>IDENTIFICATION</scope>
    <source>
        <tissue evidence="11">Cell line</tissue>
    </source>
</reference>
<evidence type="ECO:0000256" key="6">
    <source>
        <dbReference type="ARBA" id="ARBA00022989"/>
    </source>
</evidence>
<dbReference type="InterPro" id="IPR020164">
    <property type="entry name" value="Cyt_c_Oxase_assmbl_COX16"/>
</dbReference>
<keyword evidence="7" id="KW-0496">Mitochondrion</keyword>
<dbReference type="GO" id="GO:0033617">
    <property type="term" value="P:mitochondrial respiratory chain complex IV assembly"/>
    <property type="evidence" value="ECO:0007669"/>
    <property type="project" value="TreeGrafter"/>
</dbReference>
<sequence length="199" mass="22847">MMFTNTAGVPNPLRQPELRNQITNPRNFRPDARACYDASIALAWRRPNGGGRSAGKPGQGDEVKVSLLGRELGFGRPRWARWTRRPRARKSSDMSVHALLHALRKNKTLRYGVPMLLLIVGGSFGLREFSQIRYDAVKIKIDPELEKKLKMNKVSLESEYEKMKDSTFDDWKNIRGPRPWEDPDFLQGRDPEILKTKTT</sequence>
<comment type="similarity">
    <text evidence="2">Belongs to the COX16 family.</text>
</comment>
<keyword evidence="6" id="KW-1133">Transmembrane helix</keyword>
<dbReference type="Proteomes" id="UP001652641">
    <property type="component" value="Chromosome 6"/>
</dbReference>
<evidence type="ECO:0000256" key="9">
    <source>
        <dbReference type="SAM" id="MobiDB-lite"/>
    </source>
</evidence>
<keyword evidence="8" id="KW-0472">Membrane</keyword>
<feature type="region of interest" description="Disordered" evidence="9">
    <location>
        <begin position="169"/>
        <end position="199"/>
    </location>
</feature>
<dbReference type="STRING" id="9627.ENSVVUP00000004906"/>
<evidence type="ECO:0000313" key="11">
    <source>
        <dbReference type="RefSeq" id="XP_025864277.2"/>
    </source>
</evidence>
<dbReference type="CTD" id="51241"/>
<dbReference type="Pfam" id="PF14138">
    <property type="entry name" value="COX16"/>
    <property type="match status" value="1"/>
</dbReference>
<dbReference type="PANTHER" id="PTHR17130">
    <property type="entry name" value="MITOCHONDRIAL OUTER MEMBRANE PROTEIN 25"/>
    <property type="match status" value="1"/>
</dbReference>
<evidence type="ECO:0000256" key="3">
    <source>
        <dbReference type="ARBA" id="ARBA00021814"/>
    </source>
</evidence>
<dbReference type="RefSeq" id="XP_025864277.2">
    <property type="nucleotide sequence ID" value="XM_026008492.2"/>
</dbReference>
<protein>
    <recommendedName>
        <fullName evidence="3">Cytochrome c oxidase assembly protein COX16 homolog, mitochondrial</fullName>
    </recommendedName>
</protein>
<dbReference type="AlphaFoldDB" id="A0A3Q7TSM0"/>
<dbReference type="KEGG" id="vvp:112927223"/>
<evidence type="ECO:0000256" key="5">
    <source>
        <dbReference type="ARBA" id="ARBA00022792"/>
    </source>
</evidence>
<comment type="subcellular location">
    <subcellularLocation>
        <location evidence="1">Mitochondrion inner membrane</location>
        <topology evidence="1">Single-pass membrane protein</topology>
    </subcellularLocation>
</comment>
<keyword evidence="10" id="KW-1185">Reference proteome</keyword>
<evidence type="ECO:0000256" key="7">
    <source>
        <dbReference type="ARBA" id="ARBA00023128"/>
    </source>
</evidence>
<name>A0A3Q7TSM0_VULVU</name>
<evidence type="ECO:0000313" key="10">
    <source>
        <dbReference type="Proteomes" id="UP001652641"/>
    </source>
</evidence>